<keyword evidence="1" id="KW-0812">Transmembrane</keyword>
<dbReference type="EMBL" id="MT951616">
    <property type="protein sequence ID" value="QXO84703.1"/>
    <property type="molecule type" value="Genomic_DNA"/>
</dbReference>
<feature type="transmembrane region" description="Helical" evidence="1">
    <location>
        <begin position="137"/>
        <end position="156"/>
    </location>
</feature>
<accession>A0A8F5V7M6</accession>
<protein>
    <submittedName>
        <fullName evidence="2">ABC transporter permease</fullName>
    </submittedName>
</protein>
<proteinExistence type="predicted"/>
<feature type="transmembrane region" description="Helical" evidence="1">
    <location>
        <begin position="58"/>
        <end position="79"/>
    </location>
</feature>
<name>A0A8F5V7M6_ENTFC</name>
<feature type="transmembrane region" description="Helical" evidence="1">
    <location>
        <begin position="6"/>
        <end position="23"/>
    </location>
</feature>
<keyword evidence="1" id="KW-0472">Membrane</keyword>
<gene>
    <name evidence="2" type="ORF">Tn6712_000075</name>
</gene>
<feature type="transmembrane region" description="Helical" evidence="1">
    <location>
        <begin position="91"/>
        <end position="111"/>
    </location>
</feature>
<reference evidence="2" key="1">
    <citation type="submission" date="2020-08" db="EMBL/GenBank/DDBJ databases">
        <title>Novel genomic islands and a new vanD-subtype in the first VanD-type vancomycin resistant enterococci identified in Norway.</title>
        <authorList>
            <person name="Rubaye A.M."/>
            <person name="Janice J."/>
            <person name="Sundsfjord A."/>
            <person name="Hegstad K."/>
        </authorList>
    </citation>
    <scope>NUCLEOTIDE SEQUENCE</scope>
    <source>
        <strain evidence="2">KresVRE0002</strain>
    </source>
</reference>
<dbReference type="AlphaFoldDB" id="A0A8F5V7M6"/>
<sequence>MVIIETIILCIVFFLFCYLGTGTDEKNLKSYSSYPDEVQSRIKDIAEYQVQFKESKKIIAFASNFLLFLCLLFIFGLFIREKDFWHNVLSLSVIGQGMNLFDLLIIDLLWWRNTKRIRFTKLPEKKLYQNPRKHIEAFGRALIMYLLVALIDGYFLTLF</sequence>
<evidence type="ECO:0000313" key="2">
    <source>
        <dbReference type="EMBL" id="QXO84703.1"/>
    </source>
</evidence>
<keyword evidence="1" id="KW-1133">Transmembrane helix</keyword>
<evidence type="ECO:0000256" key="1">
    <source>
        <dbReference type="SAM" id="Phobius"/>
    </source>
</evidence>
<organism evidence="2">
    <name type="scientific">Enterococcus faecium</name>
    <name type="common">Streptococcus faecium</name>
    <dbReference type="NCBI Taxonomy" id="1352"/>
    <lineage>
        <taxon>Bacteria</taxon>
        <taxon>Bacillati</taxon>
        <taxon>Bacillota</taxon>
        <taxon>Bacilli</taxon>
        <taxon>Lactobacillales</taxon>
        <taxon>Enterococcaceae</taxon>
        <taxon>Enterococcus</taxon>
    </lineage>
</organism>